<keyword evidence="2" id="KW-1185">Reference proteome</keyword>
<protein>
    <recommendedName>
        <fullName evidence="3">Gag protein</fullName>
    </recommendedName>
</protein>
<dbReference type="Proteomes" id="UP000757232">
    <property type="component" value="Unassembled WGS sequence"/>
</dbReference>
<gene>
    <name evidence="1" type="ORF">A7U60_g1841</name>
</gene>
<comment type="caution">
    <text evidence="1">The sequence shown here is derived from an EMBL/GenBank/DDBJ whole genome shotgun (WGS) entry which is preliminary data.</text>
</comment>
<name>A0A9Q5NBC9_SANBA</name>
<dbReference type="AlphaFoldDB" id="A0A9Q5NBC9"/>
<dbReference type="OrthoDB" id="687178at2759"/>
<evidence type="ECO:0000313" key="2">
    <source>
        <dbReference type="Proteomes" id="UP000757232"/>
    </source>
</evidence>
<dbReference type="EMBL" id="LNZH02000113">
    <property type="protein sequence ID" value="OCB90931.1"/>
    <property type="molecule type" value="Genomic_DNA"/>
</dbReference>
<proteinExistence type="predicted"/>
<sequence length="193" mass="21795">MADAAPIPAHISPVPSQTSINHIASQTSLYQSRSQNRTTFICSPELDSDALFQHFNHELSLVPLAKNQANDPKVKQSWEYRVKEFSESNHLKPDGSNFVSWRKVQLVILRTHKWIRHAEGTDTAPHDSLSKAYDIWQTVDNLTMLQLAMNMDFDLYGELADDLDSAAELWGTINNRFSKKTSAARATAKLNLD</sequence>
<accession>A0A9Q5NBC9</accession>
<reference evidence="1" key="1">
    <citation type="submission" date="2016-06" db="EMBL/GenBank/DDBJ databases">
        <title>Draft Genome sequence of the fungus Inonotus baumii.</title>
        <authorList>
            <person name="Zhu H."/>
            <person name="Lin W."/>
        </authorList>
    </citation>
    <scope>NUCLEOTIDE SEQUENCE</scope>
    <source>
        <strain evidence="1">821</strain>
    </source>
</reference>
<organism evidence="1 2">
    <name type="scientific">Sanghuangporus baumii</name>
    <name type="common">Phellinus baumii</name>
    <dbReference type="NCBI Taxonomy" id="108892"/>
    <lineage>
        <taxon>Eukaryota</taxon>
        <taxon>Fungi</taxon>
        <taxon>Dikarya</taxon>
        <taxon>Basidiomycota</taxon>
        <taxon>Agaricomycotina</taxon>
        <taxon>Agaricomycetes</taxon>
        <taxon>Hymenochaetales</taxon>
        <taxon>Hymenochaetaceae</taxon>
        <taxon>Sanghuangporus</taxon>
    </lineage>
</organism>
<evidence type="ECO:0000313" key="1">
    <source>
        <dbReference type="EMBL" id="OCB90931.1"/>
    </source>
</evidence>
<evidence type="ECO:0008006" key="3">
    <source>
        <dbReference type="Google" id="ProtNLM"/>
    </source>
</evidence>